<evidence type="ECO:0000256" key="3">
    <source>
        <dbReference type="ARBA" id="ARBA00022448"/>
    </source>
</evidence>
<evidence type="ECO:0000256" key="8">
    <source>
        <dbReference type="ARBA" id="ARBA00023128"/>
    </source>
</evidence>
<evidence type="ECO:0000256" key="1">
    <source>
        <dbReference type="ARBA" id="ARBA00004448"/>
    </source>
</evidence>
<dbReference type="Proteomes" id="UP000594260">
    <property type="component" value="Unplaced"/>
</dbReference>
<dbReference type="OMA" id="GWVHNKK"/>
<evidence type="ECO:0000313" key="12">
    <source>
        <dbReference type="EnsemblMetazoa" id="XP_022667294"/>
    </source>
</evidence>
<evidence type="ECO:0000256" key="6">
    <source>
        <dbReference type="ARBA" id="ARBA00022792"/>
    </source>
</evidence>
<dbReference type="FunCoup" id="A0A7M7KXS1">
    <property type="interactions" value="47"/>
</dbReference>
<keyword evidence="8" id="KW-0496">Mitochondrion</keyword>
<evidence type="ECO:0000256" key="4">
    <source>
        <dbReference type="ARBA" id="ARBA00022692"/>
    </source>
</evidence>
<dbReference type="GO" id="GO:0005743">
    <property type="term" value="C:mitochondrial inner membrane"/>
    <property type="evidence" value="ECO:0007669"/>
    <property type="project" value="UniProtKB-SubCell"/>
</dbReference>
<dbReference type="KEGG" id="vde:111252911"/>
<feature type="repeat" description="Solcar" evidence="10">
    <location>
        <begin position="2"/>
        <end position="91"/>
    </location>
</feature>
<comment type="subcellular location">
    <subcellularLocation>
        <location evidence="1">Mitochondrion inner membrane</location>
        <topology evidence="1">Multi-pass membrane protein</topology>
    </subcellularLocation>
</comment>
<evidence type="ECO:0000256" key="9">
    <source>
        <dbReference type="ARBA" id="ARBA00023136"/>
    </source>
</evidence>
<evidence type="ECO:0000256" key="7">
    <source>
        <dbReference type="ARBA" id="ARBA00022989"/>
    </source>
</evidence>
<dbReference type="RefSeq" id="XP_022667294.1">
    <property type="nucleotide sequence ID" value="XM_022811559.1"/>
</dbReference>
<organism evidence="12 13">
    <name type="scientific">Varroa destructor</name>
    <name type="common">Honeybee mite</name>
    <dbReference type="NCBI Taxonomy" id="109461"/>
    <lineage>
        <taxon>Eukaryota</taxon>
        <taxon>Metazoa</taxon>
        <taxon>Ecdysozoa</taxon>
        <taxon>Arthropoda</taxon>
        <taxon>Chelicerata</taxon>
        <taxon>Arachnida</taxon>
        <taxon>Acari</taxon>
        <taxon>Parasitiformes</taxon>
        <taxon>Mesostigmata</taxon>
        <taxon>Gamasina</taxon>
        <taxon>Dermanyssoidea</taxon>
        <taxon>Varroidae</taxon>
        <taxon>Varroa</taxon>
    </lineage>
</organism>
<evidence type="ECO:0000256" key="10">
    <source>
        <dbReference type="PROSITE-ProRule" id="PRU00282"/>
    </source>
</evidence>
<evidence type="ECO:0000256" key="5">
    <source>
        <dbReference type="ARBA" id="ARBA00022737"/>
    </source>
</evidence>
<dbReference type="Gene3D" id="1.50.40.10">
    <property type="entry name" value="Mitochondrial carrier domain"/>
    <property type="match status" value="1"/>
</dbReference>
<comment type="similarity">
    <text evidence="2 11">Belongs to the mitochondrial carrier (TC 2.A.29) family.</text>
</comment>
<keyword evidence="13" id="KW-1185">Reference proteome</keyword>
<dbReference type="InterPro" id="IPR023395">
    <property type="entry name" value="MCP_dom_sf"/>
</dbReference>
<dbReference type="AlphaFoldDB" id="A0A7M7KXS1"/>
<evidence type="ECO:0000313" key="13">
    <source>
        <dbReference type="Proteomes" id="UP000594260"/>
    </source>
</evidence>
<evidence type="ECO:0008006" key="14">
    <source>
        <dbReference type="Google" id="ProtNLM"/>
    </source>
</evidence>
<proteinExistence type="inferred from homology"/>
<accession>A0A7M7KXS1</accession>
<dbReference type="PANTHER" id="PTHR45928:SF1">
    <property type="entry name" value="RE38146P"/>
    <property type="match status" value="1"/>
</dbReference>
<dbReference type="Pfam" id="PF00153">
    <property type="entry name" value="Mito_carr"/>
    <property type="match status" value="3"/>
</dbReference>
<feature type="repeat" description="Solcar" evidence="10">
    <location>
        <begin position="101"/>
        <end position="195"/>
    </location>
</feature>
<sequence>MEHFIKGGAAASGAALFTNPLEVAKTRIQLQGELQARGQYPVHYRNVFHALFTIARHDGIRAVQSGLGPALCYQFCQNGFRLGVFSILEDLDLTKNGDGTVSLPRSVLAGAVAGSGGAFFASPLYMIKTQLQAKSTNALIAVGYQHRHGGIVTALSKVWVAAGLKGLWRGAGAATIRVSTGSSVQLGTFSKVKSVLVQYLPSMQERTTLCTFLSSLLSGTVVCIIMTPFDVVCTRLYNQGVNPQTRKGLYYNGFLDCFAKILRSEGPLGFYKGISAAFLRCGPHTILTLMLWQTLRDINVPPPSTVISLSPPAKLAG</sequence>
<dbReference type="InterPro" id="IPR051508">
    <property type="entry name" value="Mito_Carrier_Antiporter"/>
</dbReference>
<dbReference type="OrthoDB" id="6703404at2759"/>
<evidence type="ECO:0000256" key="11">
    <source>
        <dbReference type="RuleBase" id="RU000488"/>
    </source>
</evidence>
<dbReference type="InterPro" id="IPR018108">
    <property type="entry name" value="MCP_transmembrane"/>
</dbReference>
<name>A0A7M7KXS1_VARDE</name>
<dbReference type="PANTHER" id="PTHR45928">
    <property type="entry name" value="RE38146P"/>
    <property type="match status" value="1"/>
</dbReference>
<keyword evidence="4 10" id="KW-0812">Transmembrane</keyword>
<keyword evidence="6" id="KW-0999">Mitochondrion inner membrane</keyword>
<reference evidence="12" key="1">
    <citation type="submission" date="2021-01" db="UniProtKB">
        <authorList>
            <consortium name="EnsemblMetazoa"/>
        </authorList>
    </citation>
    <scope>IDENTIFICATION</scope>
</reference>
<keyword evidence="7" id="KW-1133">Transmembrane helix</keyword>
<dbReference type="GeneID" id="111252911"/>
<keyword evidence="3 11" id="KW-0813">Transport</keyword>
<evidence type="ECO:0000256" key="2">
    <source>
        <dbReference type="ARBA" id="ARBA00006375"/>
    </source>
</evidence>
<keyword evidence="5" id="KW-0677">Repeat</keyword>
<dbReference type="PROSITE" id="PS50920">
    <property type="entry name" value="SOLCAR"/>
    <property type="match status" value="3"/>
</dbReference>
<dbReference type="SUPFAM" id="SSF103506">
    <property type="entry name" value="Mitochondrial carrier"/>
    <property type="match status" value="1"/>
</dbReference>
<dbReference type="EnsemblMetazoa" id="XM_022811559">
    <property type="protein sequence ID" value="XP_022667294"/>
    <property type="gene ID" value="LOC111252911"/>
</dbReference>
<feature type="repeat" description="Solcar" evidence="10">
    <location>
        <begin position="206"/>
        <end position="298"/>
    </location>
</feature>
<dbReference type="InParanoid" id="A0A7M7KXS1"/>
<protein>
    <recommendedName>
        <fullName evidence="14">Solute carrier family 25 member 35</fullName>
    </recommendedName>
</protein>
<keyword evidence="9 10" id="KW-0472">Membrane</keyword>